<geneLocation type="mitochondrion" evidence="1"/>
<keyword evidence="1" id="KW-0496">Mitochondrion</keyword>
<reference evidence="1" key="1">
    <citation type="journal article" date="2015" name="Genome Biol. Evol.">
        <title>Organellar Genomes of White Spruce (Picea glauca): Assembly and Annotation.</title>
        <authorList>
            <person name="Jackman S.D."/>
            <person name="Warren R.L."/>
            <person name="Gibb E.A."/>
            <person name="Vandervalk B.P."/>
            <person name="Mohamadi H."/>
            <person name="Chu J."/>
            <person name="Raymond A."/>
            <person name="Pleasance S."/>
            <person name="Coope R."/>
            <person name="Wildung M.R."/>
            <person name="Ritland C.E."/>
            <person name="Bousquet J."/>
            <person name="Jones S.J."/>
            <person name="Bohlmann J."/>
            <person name="Birol I."/>
        </authorList>
    </citation>
    <scope>NUCLEOTIDE SEQUENCE [LARGE SCALE GENOMIC DNA]</scope>
    <source>
        <tissue evidence="1">Flushing bud</tissue>
    </source>
</reference>
<dbReference type="EMBL" id="LKAM01000004">
    <property type="protein sequence ID" value="KUM48828.1"/>
    <property type="molecule type" value="Genomic_DNA"/>
</dbReference>
<name>A0A117NHR7_PICGL</name>
<organism evidence="1">
    <name type="scientific">Picea glauca</name>
    <name type="common">White spruce</name>
    <name type="synonym">Pinus glauca</name>
    <dbReference type="NCBI Taxonomy" id="3330"/>
    <lineage>
        <taxon>Eukaryota</taxon>
        <taxon>Viridiplantae</taxon>
        <taxon>Streptophyta</taxon>
        <taxon>Embryophyta</taxon>
        <taxon>Tracheophyta</taxon>
        <taxon>Spermatophyta</taxon>
        <taxon>Pinopsida</taxon>
        <taxon>Pinidae</taxon>
        <taxon>Conifers I</taxon>
        <taxon>Pinales</taxon>
        <taxon>Pinaceae</taxon>
        <taxon>Picea</taxon>
    </lineage>
</organism>
<protein>
    <submittedName>
        <fullName evidence="1">Uncharacterized protein</fullName>
    </submittedName>
</protein>
<gene>
    <name evidence="1" type="ORF">ABT39_MTgene4164</name>
</gene>
<dbReference type="AlphaFoldDB" id="A0A117NHR7"/>
<accession>A0A117NHR7</accession>
<proteinExistence type="predicted"/>
<evidence type="ECO:0000313" key="1">
    <source>
        <dbReference type="EMBL" id="KUM48828.1"/>
    </source>
</evidence>
<sequence length="50" mass="5694">MEAIVPRPPTSGESLNVKSGKFQSKVKGWRMEMIESADEINDEKQILFIK</sequence>
<comment type="caution">
    <text evidence="1">The sequence shown here is derived from an EMBL/GenBank/DDBJ whole genome shotgun (WGS) entry which is preliminary data.</text>
</comment>